<protein>
    <submittedName>
        <fullName evidence="2">Uncharacterized protein</fullName>
    </submittedName>
</protein>
<keyword evidence="1" id="KW-0732">Signal</keyword>
<proteinExistence type="predicted"/>
<sequence length="163" mass="19561">MKRILVHIVFCILLFFSWMNNCYAQECEMKKYKDIEVEGTLLVEWFFDKDAEKLTIQIKNGYKFKVEIVQVKYNLPFYLDIVYKDGKRGLYSPSGFGFSDTLDVLKLKPGGIYRNTYKLDYKRLKISKIVVYGRYLPYIIINEMGETIAYCVYRQKEKYFDYQ</sequence>
<feature type="chain" id="PRO_5045596575" evidence="1">
    <location>
        <begin position="25"/>
        <end position="163"/>
    </location>
</feature>
<dbReference type="RefSeq" id="WP_186959441.1">
    <property type="nucleotide sequence ID" value="NZ_JACOOI010000010.1"/>
</dbReference>
<accession>A0ABR7E124</accession>
<dbReference type="Proteomes" id="UP000644010">
    <property type="component" value="Unassembled WGS sequence"/>
</dbReference>
<keyword evidence="3" id="KW-1185">Reference proteome</keyword>
<gene>
    <name evidence="2" type="ORF">H8S77_11215</name>
</gene>
<evidence type="ECO:0000256" key="1">
    <source>
        <dbReference type="SAM" id="SignalP"/>
    </source>
</evidence>
<feature type="signal peptide" evidence="1">
    <location>
        <begin position="1"/>
        <end position="24"/>
    </location>
</feature>
<evidence type="ECO:0000313" key="3">
    <source>
        <dbReference type="Proteomes" id="UP000644010"/>
    </source>
</evidence>
<comment type="caution">
    <text evidence="2">The sequence shown here is derived from an EMBL/GenBank/DDBJ whole genome shotgun (WGS) entry which is preliminary data.</text>
</comment>
<reference evidence="2 3" key="1">
    <citation type="submission" date="2020-08" db="EMBL/GenBank/DDBJ databases">
        <title>Genome public.</title>
        <authorList>
            <person name="Liu C."/>
            <person name="Sun Q."/>
        </authorList>
    </citation>
    <scope>NUCLEOTIDE SEQUENCE [LARGE SCALE GENOMIC DNA]</scope>
    <source>
        <strain evidence="2 3">BX2</strain>
    </source>
</reference>
<name>A0ABR7E124_9BACT</name>
<organism evidence="2 3">
    <name type="scientific">Parabacteroides segnis</name>
    <dbReference type="NCBI Taxonomy" id="2763058"/>
    <lineage>
        <taxon>Bacteria</taxon>
        <taxon>Pseudomonadati</taxon>
        <taxon>Bacteroidota</taxon>
        <taxon>Bacteroidia</taxon>
        <taxon>Bacteroidales</taxon>
        <taxon>Tannerellaceae</taxon>
        <taxon>Parabacteroides</taxon>
    </lineage>
</organism>
<evidence type="ECO:0000313" key="2">
    <source>
        <dbReference type="EMBL" id="MBC5643456.1"/>
    </source>
</evidence>
<dbReference type="EMBL" id="JACOOI010000010">
    <property type="protein sequence ID" value="MBC5643456.1"/>
    <property type="molecule type" value="Genomic_DNA"/>
</dbReference>